<feature type="region of interest" description="Disordered" evidence="1">
    <location>
        <begin position="56"/>
        <end position="84"/>
    </location>
</feature>
<evidence type="ECO:0000313" key="3">
    <source>
        <dbReference type="Proteomes" id="UP001519460"/>
    </source>
</evidence>
<keyword evidence="3" id="KW-1185">Reference proteome</keyword>
<dbReference type="EMBL" id="JACVVK020000108">
    <property type="protein sequence ID" value="KAK7491921.1"/>
    <property type="molecule type" value="Genomic_DNA"/>
</dbReference>
<gene>
    <name evidence="2" type="ORF">BaRGS_00016767</name>
</gene>
<feature type="region of interest" description="Disordered" evidence="1">
    <location>
        <begin position="1"/>
        <end position="20"/>
    </location>
</feature>
<comment type="caution">
    <text evidence="2">The sequence shown here is derived from an EMBL/GenBank/DDBJ whole genome shotgun (WGS) entry which is preliminary data.</text>
</comment>
<feature type="compositionally biased region" description="Basic residues" evidence="1">
    <location>
        <begin position="65"/>
        <end position="80"/>
    </location>
</feature>
<reference evidence="2 3" key="1">
    <citation type="journal article" date="2023" name="Sci. Data">
        <title>Genome assembly of the Korean intertidal mud-creeper Batillaria attramentaria.</title>
        <authorList>
            <person name="Patra A.K."/>
            <person name="Ho P.T."/>
            <person name="Jun S."/>
            <person name="Lee S.J."/>
            <person name="Kim Y."/>
            <person name="Won Y.J."/>
        </authorList>
    </citation>
    <scope>NUCLEOTIDE SEQUENCE [LARGE SCALE GENOMIC DNA]</scope>
    <source>
        <strain evidence="2">Wonlab-2016</strain>
    </source>
</reference>
<protein>
    <submittedName>
        <fullName evidence="2">Uncharacterized protein</fullName>
    </submittedName>
</protein>
<dbReference type="Proteomes" id="UP001519460">
    <property type="component" value="Unassembled WGS sequence"/>
</dbReference>
<evidence type="ECO:0000256" key="1">
    <source>
        <dbReference type="SAM" id="MobiDB-lite"/>
    </source>
</evidence>
<organism evidence="2 3">
    <name type="scientific">Batillaria attramentaria</name>
    <dbReference type="NCBI Taxonomy" id="370345"/>
    <lineage>
        <taxon>Eukaryota</taxon>
        <taxon>Metazoa</taxon>
        <taxon>Spiralia</taxon>
        <taxon>Lophotrochozoa</taxon>
        <taxon>Mollusca</taxon>
        <taxon>Gastropoda</taxon>
        <taxon>Caenogastropoda</taxon>
        <taxon>Sorbeoconcha</taxon>
        <taxon>Cerithioidea</taxon>
        <taxon>Batillariidae</taxon>
        <taxon>Batillaria</taxon>
    </lineage>
</organism>
<proteinExistence type="predicted"/>
<sequence length="120" mass="14054">MKGAEDMGAKNSQLPPSTRLMPTIKRYHARESNRKHDNIRASRHIPARERDLTTYRSRDISTSGRRGKRRAAFSQTRRRGARIDFLQQTRGSPFHPAKFRTADKSDVYLICIWFISRRPK</sequence>
<accession>A0ABD0KXA3</accession>
<dbReference type="AlphaFoldDB" id="A0ABD0KXA3"/>
<name>A0ABD0KXA3_9CAEN</name>
<evidence type="ECO:0000313" key="2">
    <source>
        <dbReference type="EMBL" id="KAK7491921.1"/>
    </source>
</evidence>